<accession>A0A2M3ZPH6</accession>
<protein>
    <submittedName>
        <fullName evidence="2">Putative secreted peptide</fullName>
    </submittedName>
</protein>
<dbReference type="EMBL" id="GGFM01009599">
    <property type="protein sequence ID" value="MBW30350.1"/>
    <property type="molecule type" value="Transcribed_RNA"/>
</dbReference>
<organism evidence="2">
    <name type="scientific">Anopheles braziliensis</name>
    <dbReference type="NCBI Taxonomy" id="58242"/>
    <lineage>
        <taxon>Eukaryota</taxon>
        <taxon>Metazoa</taxon>
        <taxon>Ecdysozoa</taxon>
        <taxon>Arthropoda</taxon>
        <taxon>Hexapoda</taxon>
        <taxon>Insecta</taxon>
        <taxon>Pterygota</taxon>
        <taxon>Neoptera</taxon>
        <taxon>Endopterygota</taxon>
        <taxon>Diptera</taxon>
        <taxon>Nematocera</taxon>
        <taxon>Culicoidea</taxon>
        <taxon>Culicidae</taxon>
        <taxon>Anophelinae</taxon>
        <taxon>Anopheles</taxon>
    </lineage>
</organism>
<keyword evidence="1" id="KW-0812">Transmembrane</keyword>
<dbReference type="AlphaFoldDB" id="A0A2M3ZPH6"/>
<name>A0A2M3ZPH6_9DIPT</name>
<keyword evidence="1" id="KW-1133">Transmembrane helix</keyword>
<evidence type="ECO:0000313" key="2">
    <source>
        <dbReference type="EMBL" id="MBW30350.1"/>
    </source>
</evidence>
<keyword evidence="1" id="KW-0472">Membrane</keyword>
<evidence type="ECO:0000256" key="1">
    <source>
        <dbReference type="SAM" id="Phobius"/>
    </source>
</evidence>
<feature type="transmembrane region" description="Helical" evidence="1">
    <location>
        <begin position="7"/>
        <end position="34"/>
    </location>
</feature>
<proteinExistence type="predicted"/>
<sequence length="89" mass="10397">MPFFSKYIVFVTFYSNVSVLFRFIVFFCLSSAVFPHFLAQPQPLFSVLWVFRFFLSNIIQPCNLSFSLSVPFPDENRDRSNLAVASAYY</sequence>
<reference evidence="2" key="1">
    <citation type="submission" date="2018-01" db="EMBL/GenBank/DDBJ databases">
        <title>An insight into the sialome of Amazonian anophelines.</title>
        <authorList>
            <person name="Ribeiro J.M."/>
            <person name="Scarpassa V."/>
            <person name="Calvo E."/>
        </authorList>
    </citation>
    <scope>NUCLEOTIDE SEQUENCE</scope>
    <source>
        <tissue evidence="2">Salivary glands</tissue>
    </source>
</reference>